<accession>A0A7W3IG59</accession>
<organism evidence="3 4">
    <name type="scientific">Stenotrophomonas tumulicola</name>
    <dbReference type="NCBI Taxonomy" id="1685415"/>
    <lineage>
        <taxon>Bacteria</taxon>
        <taxon>Pseudomonadati</taxon>
        <taxon>Pseudomonadota</taxon>
        <taxon>Gammaproteobacteria</taxon>
        <taxon>Lysobacterales</taxon>
        <taxon>Lysobacteraceae</taxon>
        <taxon>Stenotrophomonas</taxon>
    </lineage>
</organism>
<dbReference type="Proteomes" id="UP000547058">
    <property type="component" value="Unassembled WGS sequence"/>
</dbReference>
<name>A0A7W3IG59_9GAMM</name>
<evidence type="ECO:0000313" key="3">
    <source>
        <dbReference type="EMBL" id="MBA8680618.1"/>
    </source>
</evidence>
<feature type="chain" id="PRO_5030880356" description="Auto-transporter adhesin head GIN domain-containing protein" evidence="2">
    <location>
        <begin position="20"/>
        <end position="293"/>
    </location>
</feature>
<dbReference type="Gene3D" id="2.160.20.120">
    <property type="match status" value="1"/>
</dbReference>
<keyword evidence="2" id="KW-0732">Signal</keyword>
<dbReference type="EMBL" id="JACGXS010000001">
    <property type="protein sequence ID" value="MBA8680618.1"/>
    <property type="molecule type" value="Genomic_DNA"/>
</dbReference>
<evidence type="ECO:0000313" key="4">
    <source>
        <dbReference type="Proteomes" id="UP000547058"/>
    </source>
</evidence>
<dbReference type="AlphaFoldDB" id="A0A7W3IG59"/>
<protein>
    <recommendedName>
        <fullName evidence="5">Auto-transporter adhesin head GIN domain-containing protein</fullName>
    </recommendedName>
</protein>
<evidence type="ECO:0008006" key="5">
    <source>
        <dbReference type="Google" id="ProtNLM"/>
    </source>
</evidence>
<evidence type="ECO:0000256" key="2">
    <source>
        <dbReference type="SAM" id="SignalP"/>
    </source>
</evidence>
<reference evidence="3 4" key="1">
    <citation type="submission" date="2020-08" db="EMBL/GenBank/DDBJ databases">
        <title>Stenotrophomonas tumulicola JCM 30961.</title>
        <authorList>
            <person name="Deng Y."/>
        </authorList>
    </citation>
    <scope>NUCLEOTIDE SEQUENCE [LARGE SCALE GENOMIC DNA]</scope>
    <source>
        <strain evidence="3 4">JCM 30961</strain>
    </source>
</reference>
<keyword evidence="4" id="KW-1185">Reference proteome</keyword>
<comment type="caution">
    <text evidence="3">The sequence shown here is derived from an EMBL/GenBank/DDBJ whole genome shotgun (WGS) entry which is preliminary data.</text>
</comment>
<feature type="region of interest" description="Disordered" evidence="1">
    <location>
        <begin position="272"/>
        <end position="293"/>
    </location>
</feature>
<proteinExistence type="predicted"/>
<evidence type="ECO:0000256" key="1">
    <source>
        <dbReference type="SAM" id="MobiDB-lite"/>
    </source>
</evidence>
<gene>
    <name evidence="3" type="ORF">H4O11_02215</name>
</gene>
<feature type="signal peptide" evidence="2">
    <location>
        <begin position="1"/>
        <end position="19"/>
    </location>
</feature>
<dbReference type="RefSeq" id="WP_182337798.1">
    <property type="nucleotide sequence ID" value="NZ_JACGXS010000001.1"/>
</dbReference>
<sequence>MRTLLACTTLMLLPLSALANDAPCRFTENRDLQLDLGGAKTLVIEVNQHDLHVEAGSGPARLSGRACASNADWLRDLTLTQRHSGDKLVVSLRREGKRGLVVGNNYAWLDIRGSVPADVMVQLKVGSGDAHIEGAKSLSVDLGSGDADALRTQGSVHATVGSGDLLIDGAESLNLLSVGSGDANVSNIRRDVTVGSIGSGDVDLRDIGGDLRIDSIGSGDTDVRQVRGNVEIGVVGSGDTGLRDITGNLRVGSHGSGDIKADGVGGNLTVERSGSGDVRHSGVRGTVSLPRGK</sequence>